<proteinExistence type="inferred from homology"/>
<evidence type="ECO:0000256" key="9">
    <source>
        <dbReference type="PIRSR" id="PIRSR000077-4"/>
    </source>
</evidence>
<dbReference type="EMBL" id="HBGF01015409">
    <property type="protein sequence ID" value="CAD9106742.1"/>
    <property type="molecule type" value="Transcribed_RNA"/>
</dbReference>
<evidence type="ECO:0000256" key="8">
    <source>
        <dbReference type="PIRNR" id="PIRNR000077"/>
    </source>
</evidence>
<dbReference type="PROSITE" id="PS51352">
    <property type="entry name" value="THIOREDOXIN_2"/>
    <property type="match status" value="1"/>
</dbReference>
<reference evidence="12" key="1">
    <citation type="submission" date="2021-01" db="EMBL/GenBank/DDBJ databases">
        <authorList>
            <person name="Corre E."/>
            <person name="Pelletier E."/>
            <person name="Niang G."/>
            <person name="Scheremetjew M."/>
            <person name="Finn R."/>
            <person name="Kale V."/>
            <person name="Holt S."/>
            <person name="Cochrane G."/>
            <person name="Meng A."/>
            <person name="Brown T."/>
            <person name="Cohen L."/>
        </authorList>
    </citation>
    <scope>NUCLEOTIDE SEQUENCE</scope>
    <source>
        <strain evidence="12">CCAP 1951/1</strain>
    </source>
</reference>
<comment type="catalytic activity">
    <reaction evidence="1">
        <text>Catalyzes the rearrangement of -S-S- bonds in proteins.</text>
        <dbReference type="EC" id="5.3.4.1"/>
    </reaction>
</comment>
<dbReference type="InterPro" id="IPR051063">
    <property type="entry name" value="PDI"/>
</dbReference>
<comment type="similarity">
    <text evidence="2">Belongs to the protein disulfide isomerase family.</text>
</comment>
<dbReference type="Pfam" id="PF00085">
    <property type="entry name" value="Thioredoxin"/>
    <property type="match status" value="1"/>
</dbReference>
<dbReference type="PANTHER" id="PTHR45672">
    <property type="entry name" value="PROTEIN DISULFIDE-ISOMERASE C17H9.14C-RELATED"/>
    <property type="match status" value="1"/>
</dbReference>
<keyword evidence="7 9" id="KW-0676">Redox-active center</keyword>
<organism evidence="12">
    <name type="scientific">Neobodo designis</name>
    <name type="common">Flagellated protozoan</name>
    <name type="synonym">Bodo designis</name>
    <dbReference type="NCBI Taxonomy" id="312471"/>
    <lineage>
        <taxon>Eukaryota</taxon>
        <taxon>Discoba</taxon>
        <taxon>Euglenozoa</taxon>
        <taxon>Kinetoplastea</taxon>
        <taxon>Metakinetoplastina</taxon>
        <taxon>Neobodonida</taxon>
        <taxon>Neobodo</taxon>
    </lineage>
</organism>
<evidence type="ECO:0000256" key="1">
    <source>
        <dbReference type="ARBA" id="ARBA00001182"/>
    </source>
</evidence>
<evidence type="ECO:0000313" key="12">
    <source>
        <dbReference type="EMBL" id="CAD9106742.1"/>
    </source>
</evidence>
<dbReference type="Gene3D" id="3.40.30.10">
    <property type="entry name" value="Glutaredoxin"/>
    <property type="match status" value="1"/>
</dbReference>
<dbReference type="AlphaFoldDB" id="A0A7S1LKL4"/>
<dbReference type="GO" id="GO:0003756">
    <property type="term" value="F:protein disulfide isomerase activity"/>
    <property type="evidence" value="ECO:0007669"/>
    <property type="project" value="UniProtKB-EC"/>
</dbReference>
<feature type="signal peptide" evidence="10">
    <location>
        <begin position="1"/>
        <end position="19"/>
    </location>
</feature>
<dbReference type="InterPro" id="IPR005746">
    <property type="entry name" value="Thioredoxin"/>
</dbReference>
<evidence type="ECO:0000256" key="4">
    <source>
        <dbReference type="ARBA" id="ARBA00022737"/>
    </source>
</evidence>
<dbReference type="GO" id="GO:0015035">
    <property type="term" value="F:protein-disulfide reductase activity"/>
    <property type="evidence" value="ECO:0007669"/>
    <property type="project" value="InterPro"/>
</dbReference>
<evidence type="ECO:0000256" key="5">
    <source>
        <dbReference type="ARBA" id="ARBA00023157"/>
    </source>
</evidence>
<keyword evidence="5 9" id="KW-1015">Disulfide bond</keyword>
<dbReference type="FunFam" id="3.40.30.10:FF:000032">
    <property type="entry name" value="Protein disulfide-isomerase A6 homolog"/>
    <property type="match status" value="1"/>
</dbReference>
<name>A0A7S1LKL4_NEODS</name>
<evidence type="ECO:0000256" key="3">
    <source>
        <dbReference type="ARBA" id="ARBA00022729"/>
    </source>
</evidence>
<dbReference type="SUPFAM" id="SSF52833">
    <property type="entry name" value="Thioredoxin-like"/>
    <property type="match status" value="1"/>
</dbReference>
<comment type="similarity">
    <text evidence="8">Belongs to the thioredoxin family.</text>
</comment>
<dbReference type="InterPro" id="IPR005788">
    <property type="entry name" value="PDI_thioredoxin-like_dom"/>
</dbReference>
<dbReference type="GO" id="GO:0006457">
    <property type="term" value="P:protein folding"/>
    <property type="evidence" value="ECO:0007669"/>
    <property type="project" value="TreeGrafter"/>
</dbReference>
<dbReference type="PANTHER" id="PTHR45672:SF11">
    <property type="entry name" value="PROTEIN DISULFIDE-ISOMERASE C17H9.14C"/>
    <property type="match status" value="1"/>
</dbReference>
<accession>A0A7S1LKL4</accession>
<evidence type="ECO:0000259" key="11">
    <source>
        <dbReference type="PROSITE" id="PS51352"/>
    </source>
</evidence>
<dbReference type="PRINTS" id="PR00421">
    <property type="entry name" value="THIOREDOXIN"/>
</dbReference>
<dbReference type="CDD" id="cd02998">
    <property type="entry name" value="PDI_a_ERp38"/>
    <property type="match status" value="1"/>
</dbReference>
<dbReference type="PROSITE" id="PS00194">
    <property type="entry name" value="THIOREDOXIN_1"/>
    <property type="match status" value="1"/>
</dbReference>
<keyword evidence="6" id="KW-0413">Isomerase</keyword>
<feature type="domain" description="Thioredoxin" evidence="11">
    <location>
        <begin position="4"/>
        <end position="127"/>
    </location>
</feature>
<dbReference type="InterPro" id="IPR013766">
    <property type="entry name" value="Thioredoxin_domain"/>
</dbReference>
<dbReference type="InterPro" id="IPR036249">
    <property type="entry name" value="Thioredoxin-like_sf"/>
</dbReference>
<evidence type="ECO:0000256" key="10">
    <source>
        <dbReference type="SAM" id="SignalP"/>
    </source>
</evidence>
<feature type="disulfide bond" description="Redox-active" evidence="9">
    <location>
        <begin position="49"/>
        <end position="52"/>
    </location>
</feature>
<evidence type="ECO:0000256" key="7">
    <source>
        <dbReference type="ARBA" id="ARBA00023284"/>
    </source>
</evidence>
<sequence length="127" mass="13637">MAAMKILAVAALLVAAVTAGVVKLDANNFDDIVLDASKDVFVKFYAPWCGHCTRMAPAWEELAKAQADNKDVVIAELDADAHRSTASKFGIRGFPTIKLFTKSNKAGKDYQGARDAASFANFLKANL</sequence>
<dbReference type="InterPro" id="IPR017937">
    <property type="entry name" value="Thioredoxin_CS"/>
</dbReference>
<protein>
    <recommendedName>
        <fullName evidence="8">Thioredoxin</fullName>
    </recommendedName>
</protein>
<feature type="chain" id="PRO_5030504253" description="Thioredoxin" evidence="10">
    <location>
        <begin position="20"/>
        <end position="127"/>
    </location>
</feature>
<keyword evidence="4" id="KW-0677">Repeat</keyword>
<gene>
    <name evidence="12" type="ORF">NDES1114_LOCUS10098</name>
</gene>
<dbReference type="NCBIfam" id="TIGR01126">
    <property type="entry name" value="pdi_dom"/>
    <property type="match status" value="1"/>
</dbReference>
<evidence type="ECO:0000256" key="2">
    <source>
        <dbReference type="ARBA" id="ARBA00006347"/>
    </source>
</evidence>
<keyword evidence="3 10" id="KW-0732">Signal</keyword>
<dbReference type="PIRSF" id="PIRSF000077">
    <property type="entry name" value="Thioredoxin"/>
    <property type="match status" value="1"/>
</dbReference>
<evidence type="ECO:0000256" key="6">
    <source>
        <dbReference type="ARBA" id="ARBA00023235"/>
    </source>
</evidence>
<dbReference type="GO" id="GO:0005783">
    <property type="term" value="C:endoplasmic reticulum"/>
    <property type="evidence" value="ECO:0007669"/>
    <property type="project" value="TreeGrafter"/>
</dbReference>